<feature type="region of interest" description="Disordered" evidence="1">
    <location>
        <begin position="24"/>
        <end position="76"/>
    </location>
</feature>
<name>A0A9Q3GMF5_9BASI</name>
<accession>A0A9Q3GMF5</accession>
<evidence type="ECO:0000256" key="1">
    <source>
        <dbReference type="SAM" id="MobiDB-lite"/>
    </source>
</evidence>
<gene>
    <name evidence="2" type="ORF">O181_012014</name>
</gene>
<evidence type="ECO:0000313" key="3">
    <source>
        <dbReference type="Proteomes" id="UP000765509"/>
    </source>
</evidence>
<feature type="compositionally biased region" description="Polar residues" evidence="1">
    <location>
        <begin position="66"/>
        <end position="76"/>
    </location>
</feature>
<dbReference type="Proteomes" id="UP000765509">
    <property type="component" value="Unassembled WGS sequence"/>
</dbReference>
<dbReference type="EMBL" id="AVOT02003039">
    <property type="protein sequence ID" value="MBW0472299.1"/>
    <property type="molecule type" value="Genomic_DNA"/>
</dbReference>
<feature type="compositionally biased region" description="Basic and acidic residues" evidence="1">
    <location>
        <begin position="42"/>
        <end position="65"/>
    </location>
</feature>
<comment type="caution">
    <text evidence="2">The sequence shown here is derived from an EMBL/GenBank/DDBJ whole genome shotgun (WGS) entry which is preliminary data.</text>
</comment>
<dbReference type="AlphaFoldDB" id="A0A9Q3GMF5"/>
<proteinExistence type="predicted"/>
<keyword evidence="3" id="KW-1185">Reference proteome</keyword>
<organism evidence="2 3">
    <name type="scientific">Austropuccinia psidii MF-1</name>
    <dbReference type="NCBI Taxonomy" id="1389203"/>
    <lineage>
        <taxon>Eukaryota</taxon>
        <taxon>Fungi</taxon>
        <taxon>Dikarya</taxon>
        <taxon>Basidiomycota</taxon>
        <taxon>Pucciniomycotina</taxon>
        <taxon>Pucciniomycetes</taxon>
        <taxon>Pucciniales</taxon>
        <taxon>Sphaerophragmiaceae</taxon>
        <taxon>Austropuccinia</taxon>
    </lineage>
</organism>
<protein>
    <submittedName>
        <fullName evidence="2">Uncharacterized protein</fullName>
    </submittedName>
</protein>
<reference evidence="2" key="1">
    <citation type="submission" date="2021-03" db="EMBL/GenBank/DDBJ databases">
        <title>Draft genome sequence of rust myrtle Austropuccinia psidii MF-1, a brazilian biotype.</title>
        <authorList>
            <person name="Quecine M.C."/>
            <person name="Pachon D.M.R."/>
            <person name="Bonatelli M.L."/>
            <person name="Correr F.H."/>
            <person name="Franceschini L.M."/>
            <person name="Leite T.F."/>
            <person name="Margarido G.R.A."/>
            <person name="Almeida C.A."/>
            <person name="Ferrarezi J.A."/>
            <person name="Labate C.A."/>
        </authorList>
    </citation>
    <scope>NUCLEOTIDE SEQUENCE</scope>
    <source>
        <strain evidence="2">MF-1</strain>
    </source>
</reference>
<sequence length="157" mass="18042">MHLNLWSIKKKSLEVITHMPSKSITAQASSSRKKIIDDEDENMSHNHNEKKDEPRRDNYTAHEEGTPSNSELTHPQMALTQSILEQSKIRKQRNQDCKAHNVAKRASQKNQQRWLKAELSAKVHGMKSAVHSYCLFLLRVSDKYFSSLPAPPSTEEH</sequence>
<evidence type="ECO:0000313" key="2">
    <source>
        <dbReference type="EMBL" id="MBW0472299.1"/>
    </source>
</evidence>